<evidence type="ECO:0000313" key="2">
    <source>
        <dbReference type="Proteomes" id="UP001430804"/>
    </source>
</evidence>
<sequence length="96" mass="10730">MAEKKQLEDTEVRQVSQEELEIAYQGPAVFSNKFFLSITHSGLRVAFAEQNGEALPAQFRTAVVLPYQDALQLSKLLQKAIDDNVQLIPQQKSPDA</sequence>
<keyword evidence="2" id="KW-1185">Reference proteome</keyword>
<name>A0ABS6WQM4_9HYPH</name>
<dbReference type="EMBL" id="JAHWQX010000003">
    <property type="protein sequence ID" value="MBW3098075.1"/>
    <property type="molecule type" value="Genomic_DNA"/>
</dbReference>
<gene>
    <name evidence="1" type="ORF">KY465_12355</name>
</gene>
<protein>
    <recommendedName>
        <fullName evidence="3">DUF3467 domain-containing protein</fullName>
    </recommendedName>
</protein>
<organism evidence="1 2">
    <name type="scientific">Pseudohoeflea coraliihabitans</name>
    <dbReference type="NCBI Taxonomy" id="2860393"/>
    <lineage>
        <taxon>Bacteria</taxon>
        <taxon>Pseudomonadati</taxon>
        <taxon>Pseudomonadota</taxon>
        <taxon>Alphaproteobacteria</taxon>
        <taxon>Hyphomicrobiales</taxon>
        <taxon>Rhizobiaceae</taxon>
        <taxon>Pseudohoeflea</taxon>
    </lineage>
</organism>
<reference evidence="1" key="1">
    <citation type="submission" date="2021-07" db="EMBL/GenBank/DDBJ databases">
        <title>Pseudohoeflea marina sp. nov. a polyhydroxyalcanoate-producing bacterium.</title>
        <authorList>
            <person name="Zheng W."/>
            <person name="Yu S."/>
            <person name="Huang Y."/>
        </authorList>
    </citation>
    <scope>NUCLEOTIDE SEQUENCE</scope>
    <source>
        <strain evidence="1">DP4N28-3</strain>
    </source>
</reference>
<comment type="caution">
    <text evidence="1">The sequence shown here is derived from an EMBL/GenBank/DDBJ whole genome shotgun (WGS) entry which is preliminary data.</text>
</comment>
<dbReference type="Proteomes" id="UP001430804">
    <property type="component" value="Unassembled WGS sequence"/>
</dbReference>
<accession>A0ABS6WQM4</accession>
<dbReference type="RefSeq" id="WP_219202012.1">
    <property type="nucleotide sequence ID" value="NZ_JAHWQX010000003.1"/>
</dbReference>
<proteinExistence type="predicted"/>
<evidence type="ECO:0008006" key="3">
    <source>
        <dbReference type="Google" id="ProtNLM"/>
    </source>
</evidence>
<evidence type="ECO:0000313" key="1">
    <source>
        <dbReference type="EMBL" id="MBW3098075.1"/>
    </source>
</evidence>